<keyword evidence="3" id="KW-0472">Membrane</keyword>
<protein>
    <submittedName>
        <fullName evidence="5">DUF4349 domain-containing protein</fullName>
    </submittedName>
</protein>
<dbReference type="Proteomes" id="UP000530234">
    <property type="component" value="Unassembled WGS sequence"/>
</dbReference>
<keyword evidence="6" id="KW-1185">Reference proteome</keyword>
<feature type="compositionally biased region" description="Pro residues" evidence="2">
    <location>
        <begin position="357"/>
        <end position="366"/>
    </location>
</feature>
<evidence type="ECO:0000256" key="2">
    <source>
        <dbReference type="SAM" id="MobiDB-lite"/>
    </source>
</evidence>
<accession>A0A7W3T7S7</accession>
<keyword evidence="3" id="KW-0812">Transmembrane</keyword>
<feature type="non-terminal residue" evidence="5">
    <location>
        <position position="1"/>
    </location>
</feature>
<keyword evidence="3" id="KW-1133">Transmembrane helix</keyword>
<proteinExistence type="predicted"/>
<sequence length="366" mass="38456">YGGSEASDHAAEGGATDEAGGFPEHLPDEGDGAGAIPAPEREAPEAEPDEAVEDGAHDVGGADDVDGGDSAAVPPELRGTHLIRTAHLVVLTGDVRDAWSDAVDVAERVGGFVASEWSDRDREGRERSRLTLRVPPERYDEVLVRLSELGEVAEREVSTEDVTGQVVDVAARIATQEESVARVRALMEEAESLRDVVTLESELSSRQAELEALKARYASLRERTGMGTVTVELREPGAEEMEEEREPGAPSPLGALEGGWGAFLLTLGWIAAALGAVLPFAVTLALLWLGWRLWRSRRPERTRREPAVPVAAGAVPPPPAAPPATGTAPAPAPAPEKGSVEEENGGSEAPGSGDGDPAPPDRPSSR</sequence>
<organism evidence="5 6">
    <name type="scientific">Streptomyces calidiresistens</name>
    <dbReference type="NCBI Taxonomy" id="1485586"/>
    <lineage>
        <taxon>Bacteria</taxon>
        <taxon>Bacillati</taxon>
        <taxon>Actinomycetota</taxon>
        <taxon>Actinomycetes</taxon>
        <taxon>Kitasatosporales</taxon>
        <taxon>Streptomycetaceae</taxon>
        <taxon>Streptomyces</taxon>
    </lineage>
</organism>
<keyword evidence="1" id="KW-0175">Coiled coil</keyword>
<dbReference type="EMBL" id="VKHS01000833">
    <property type="protein sequence ID" value="MBB0232256.1"/>
    <property type="molecule type" value="Genomic_DNA"/>
</dbReference>
<evidence type="ECO:0000313" key="5">
    <source>
        <dbReference type="EMBL" id="MBB0232256.1"/>
    </source>
</evidence>
<feature type="compositionally biased region" description="Basic and acidic residues" evidence="2">
    <location>
        <begin position="1"/>
        <end position="11"/>
    </location>
</feature>
<dbReference type="Pfam" id="PF14257">
    <property type="entry name" value="DUF4349"/>
    <property type="match status" value="1"/>
</dbReference>
<evidence type="ECO:0000313" key="6">
    <source>
        <dbReference type="Proteomes" id="UP000530234"/>
    </source>
</evidence>
<dbReference type="InterPro" id="IPR025645">
    <property type="entry name" value="DUF4349"/>
</dbReference>
<feature type="domain" description="DUF4349" evidence="4">
    <location>
        <begin position="81"/>
        <end position="292"/>
    </location>
</feature>
<feature type="region of interest" description="Disordered" evidence="2">
    <location>
        <begin position="299"/>
        <end position="366"/>
    </location>
</feature>
<feature type="coiled-coil region" evidence="1">
    <location>
        <begin position="173"/>
        <end position="223"/>
    </location>
</feature>
<feature type="region of interest" description="Disordered" evidence="2">
    <location>
        <begin position="1"/>
        <end position="76"/>
    </location>
</feature>
<feature type="transmembrane region" description="Helical" evidence="3">
    <location>
        <begin position="260"/>
        <end position="291"/>
    </location>
</feature>
<evidence type="ECO:0000256" key="1">
    <source>
        <dbReference type="SAM" id="Coils"/>
    </source>
</evidence>
<name>A0A7W3T7S7_9ACTN</name>
<reference evidence="6" key="1">
    <citation type="submission" date="2019-10" db="EMBL/GenBank/DDBJ databases">
        <title>Streptomyces sp. nov., a novel actinobacterium isolated from alkaline environment.</title>
        <authorList>
            <person name="Golinska P."/>
        </authorList>
    </citation>
    <scope>NUCLEOTIDE SEQUENCE [LARGE SCALE GENOMIC DNA]</scope>
    <source>
        <strain evidence="6">DSM 42108</strain>
    </source>
</reference>
<feature type="compositionally biased region" description="Low complexity" evidence="2">
    <location>
        <begin position="12"/>
        <end position="21"/>
    </location>
</feature>
<dbReference type="AlphaFoldDB" id="A0A7W3T7S7"/>
<dbReference type="RefSeq" id="WP_182666798.1">
    <property type="nucleotide sequence ID" value="NZ_VKHS01000833.1"/>
</dbReference>
<gene>
    <name evidence="5" type="ORF">FOE67_22840</name>
</gene>
<evidence type="ECO:0000256" key="3">
    <source>
        <dbReference type="SAM" id="Phobius"/>
    </source>
</evidence>
<evidence type="ECO:0000259" key="4">
    <source>
        <dbReference type="Pfam" id="PF14257"/>
    </source>
</evidence>
<comment type="caution">
    <text evidence="5">The sequence shown here is derived from an EMBL/GenBank/DDBJ whole genome shotgun (WGS) entry which is preliminary data.</text>
</comment>